<dbReference type="Pfam" id="PF02148">
    <property type="entry name" value="zf-UBP"/>
    <property type="match status" value="1"/>
</dbReference>
<feature type="region of interest" description="Disordered" evidence="1">
    <location>
        <begin position="81"/>
        <end position="115"/>
    </location>
</feature>
<dbReference type="AlphaFoldDB" id="A0A1H6JSF6"/>
<reference evidence="4" key="1">
    <citation type="submission" date="2016-10" db="EMBL/GenBank/DDBJ databases">
        <authorList>
            <person name="Varghese N."/>
            <person name="Submissions S."/>
        </authorList>
    </citation>
    <scope>NUCLEOTIDE SEQUENCE [LARGE SCALE GENOMIC DNA]</scope>
    <source>
        <strain evidence="4">DSM 45405</strain>
    </source>
</reference>
<organism evidence="3 4">
    <name type="scientific">Mycolicibacterium rutilum</name>
    <name type="common">Mycobacterium rutilum</name>
    <dbReference type="NCBI Taxonomy" id="370526"/>
    <lineage>
        <taxon>Bacteria</taxon>
        <taxon>Bacillati</taxon>
        <taxon>Actinomycetota</taxon>
        <taxon>Actinomycetes</taxon>
        <taxon>Mycobacteriales</taxon>
        <taxon>Mycobacteriaceae</taxon>
        <taxon>Mycolicibacterium</taxon>
    </lineage>
</organism>
<feature type="domain" description="UBP-type" evidence="2">
    <location>
        <begin position="1"/>
        <end position="95"/>
    </location>
</feature>
<sequence>MDVDPTIPPSGTGCVECDTHGGWWVHLRRCAACGHIGCCDDSLARHASAHWRETGHPIIRSFEPGEDWFWNFATNEYYDGPELAAPESRPPDETVPGPRGRVPKDWMTQLRSRGD</sequence>
<dbReference type="PROSITE" id="PS50271">
    <property type="entry name" value="ZF_UBP"/>
    <property type="match status" value="1"/>
</dbReference>
<dbReference type="SUPFAM" id="SSF57850">
    <property type="entry name" value="RING/U-box"/>
    <property type="match status" value="1"/>
</dbReference>
<keyword evidence="3" id="KW-0378">Hydrolase</keyword>
<gene>
    <name evidence="3" type="ORF">SAMN04489835_2293</name>
</gene>
<keyword evidence="4" id="KW-1185">Reference proteome</keyword>
<accession>A0A1H6JSF6</accession>
<protein>
    <submittedName>
        <fullName evidence="3">Ubiquitin-hydrolase Zn-finger-containing protein</fullName>
    </submittedName>
</protein>
<dbReference type="OrthoDB" id="57886at2"/>
<dbReference type="RefSeq" id="WP_083407240.1">
    <property type="nucleotide sequence ID" value="NZ_LT629971.1"/>
</dbReference>
<dbReference type="InterPro" id="IPR013083">
    <property type="entry name" value="Znf_RING/FYVE/PHD"/>
</dbReference>
<proteinExistence type="predicted"/>
<evidence type="ECO:0000256" key="1">
    <source>
        <dbReference type="SAM" id="MobiDB-lite"/>
    </source>
</evidence>
<dbReference type="Proteomes" id="UP000182915">
    <property type="component" value="Chromosome I"/>
</dbReference>
<dbReference type="InterPro" id="IPR001607">
    <property type="entry name" value="Znf_UBP"/>
</dbReference>
<dbReference type="Gene3D" id="3.30.40.10">
    <property type="entry name" value="Zinc/RING finger domain, C3HC4 (zinc finger)"/>
    <property type="match status" value="1"/>
</dbReference>
<dbReference type="STRING" id="370526.SAMN04489835_2293"/>
<dbReference type="EMBL" id="LT629971">
    <property type="protein sequence ID" value="SEH63484.1"/>
    <property type="molecule type" value="Genomic_DNA"/>
</dbReference>
<dbReference type="GO" id="GO:0016787">
    <property type="term" value="F:hydrolase activity"/>
    <property type="evidence" value="ECO:0007669"/>
    <property type="project" value="UniProtKB-KW"/>
</dbReference>
<evidence type="ECO:0000313" key="3">
    <source>
        <dbReference type="EMBL" id="SEH63484.1"/>
    </source>
</evidence>
<evidence type="ECO:0000259" key="2">
    <source>
        <dbReference type="PROSITE" id="PS50271"/>
    </source>
</evidence>
<dbReference type="GO" id="GO:0008270">
    <property type="term" value="F:zinc ion binding"/>
    <property type="evidence" value="ECO:0007669"/>
    <property type="project" value="InterPro"/>
</dbReference>
<evidence type="ECO:0000313" key="4">
    <source>
        <dbReference type="Proteomes" id="UP000182915"/>
    </source>
</evidence>
<name>A0A1H6JSF6_MYCRU</name>